<feature type="domain" description="Zinc finger PHD-type" evidence="5">
    <location>
        <begin position="420"/>
        <end position="480"/>
    </location>
</feature>
<evidence type="ECO:0000256" key="3">
    <source>
        <dbReference type="ARBA" id="ARBA00022833"/>
    </source>
</evidence>
<dbReference type="SMART" id="SM00249">
    <property type="entry name" value="PHD"/>
    <property type="match status" value="2"/>
</dbReference>
<evidence type="ECO:0000259" key="5">
    <source>
        <dbReference type="SMART" id="SM00249"/>
    </source>
</evidence>
<keyword evidence="2" id="KW-0863">Zinc-finger</keyword>
<keyword evidence="3" id="KW-0862">Zinc</keyword>
<dbReference type="InterPro" id="IPR050701">
    <property type="entry name" value="Histone_Mod_Regulator"/>
</dbReference>
<protein>
    <submittedName>
        <fullName evidence="6">PHD-finger domain-containing protein, putative</fullName>
    </submittedName>
</protein>
<gene>
    <name evidence="6" type="ORF">BaOVIS_016300</name>
</gene>
<evidence type="ECO:0000313" key="6">
    <source>
        <dbReference type="EMBL" id="GFE54226.1"/>
    </source>
</evidence>
<name>A0A9W5TAR1_BABOV</name>
<dbReference type="Pfam" id="PF13832">
    <property type="entry name" value="zf-HC5HC2H_2"/>
    <property type="match status" value="1"/>
</dbReference>
<dbReference type="PANTHER" id="PTHR13793:SF107">
    <property type="entry name" value="BROMODOMAIN-CONTAINING PROTEIN HOMOLOG"/>
    <property type="match status" value="1"/>
</dbReference>
<evidence type="ECO:0000256" key="4">
    <source>
        <dbReference type="SAM" id="MobiDB-lite"/>
    </source>
</evidence>
<dbReference type="GO" id="GO:0006357">
    <property type="term" value="P:regulation of transcription by RNA polymerase II"/>
    <property type="evidence" value="ECO:0007669"/>
    <property type="project" value="TreeGrafter"/>
</dbReference>
<dbReference type="AlphaFoldDB" id="A0A9W5TAR1"/>
<evidence type="ECO:0000256" key="2">
    <source>
        <dbReference type="ARBA" id="ARBA00022771"/>
    </source>
</evidence>
<dbReference type="InterPro" id="IPR001965">
    <property type="entry name" value="Znf_PHD"/>
</dbReference>
<dbReference type="PANTHER" id="PTHR13793">
    <property type="entry name" value="PHD FINGER PROTEINS"/>
    <property type="match status" value="1"/>
</dbReference>
<dbReference type="InterPro" id="IPR011011">
    <property type="entry name" value="Znf_FYVE_PHD"/>
</dbReference>
<dbReference type="Proteomes" id="UP001057455">
    <property type="component" value="Unassembled WGS sequence"/>
</dbReference>
<comment type="caution">
    <text evidence="6">The sequence shown here is derived from an EMBL/GenBank/DDBJ whole genome shotgun (WGS) entry which is preliminary data.</text>
</comment>
<feature type="region of interest" description="Disordered" evidence="4">
    <location>
        <begin position="101"/>
        <end position="123"/>
    </location>
</feature>
<keyword evidence="1" id="KW-0479">Metal-binding</keyword>
<dbReference type="EMBL" id="BLIY01000012">
    <property type="protein sequence ID" value="GFE54226.1"/>
    <property type="molecule type" value="Genomic_DNA"/>
</dbReference>
<proteinExistence type="predicted"/>
<evidence type="ECO:0000256" key="1">
    <source>
        <dbReference type="ARBA" id="ARBA00022723"/>
    </source>
</evidence>
<dbReference type="InterPro" id="IPR013083">
    <property type="entry name" value="Znf_RING/FYVE/PHD"/>
</dbReference>
<reference evidence="6" key="1">
    <citation type="submission" date="2019-12" db="EMBL/GenBank/DDBJ databases">
        <title>Genome sequence of Babesia ovis.</title>
        <authorList>
            <person name="Yamagishi J."/>
            <person name="Sevinc F."/>
            <person name="Xuan X."/>
        </authorList>
    </citation>
    <scope>NUCLEOTIDE SEQUENCE</scope>
    <source>
        <strain evidence="6">Selcuk</strain>
    </source>
</reference>
<feature type="domain" description="Zinc finger PHD-type" evidence="5">
    <location>
        <begin position="564"/>
        <end position="637"/>
    </location>
</feature>
<dbReference type="OrthoDB" id="366266at2759"/>
<dbReference type="Gene3D" id="3.30.40.10">
    <property type="entry name" value="Zinc/RING finger domain, C3HC4 (zinc finger)"/>
    <property type="match status" value="2"/>
</dbReference>
<dbReference type="SUPFAM" id="SSF57903">
    <property type="entry name" value="FYVE/PHD zinc finger"/>
    <property type="match status" value="1"/>
</dbReference>
<dbReference type="GO" id="GO:0008270">
    <property type="term" value="F:zinc ion binding"/>
    <property type="evidence" value="ECO:0007669"/>
    <property type="project" value="UniProtKB-KW"/>
</dbReference>
<organism evidence="6 7">
    <name type="scientific">Babesia ovis</name>
    <dbReference type="NCBI Taxonomy" id="5869"/>
    <lineage>
        <taxon>Eukaryota</taxon>
        <taxon>Sar</taxon>
        <taxon>Alveolata</taxon>
        <taxon>Apicomplexa</taxon>
        <taxon>Aconoidasida</taxon>
        <taxon>Piroplasmida</taxon>
        <taxon>Babesiidae</taxon>
        <taxon>Babesia</taxon>
    </lineage>
</organism>
<evidence type="ECO:0000313" key="7">
    <source>
        <dbReference type="Proteomes" id="UP001057455"/>
    </source>
</evidence>
<keyword evidence="7" id="KW-1185">Reference proteome</keyword>
<sequence>MRRYGSHRNTKRFEWHPYSVLFTKVTPEWFSAEINPYMETTELCKDLRSVLVFDKCAETASDLSRLTLECEPCLMNISNSMALQLKQQSITMRLSGKVDAEASEIGPTRDTSNRDNGAHNSHRLSNPLTPIIEHMNMLPPRYDINIRNALMDKFQMVGYRTHRPIFVLARFGNKAAWFSIAYLRSKKYGYTKRIVLDYINLGILEYEYLQRVIRSCYYLPMQTKVIPIIAKPAERNEQEVNGDVDKVTLGGFCWDVEPTVEGYLTNRLVTPLKLSDDTSQANTHPFGGSLINVEDVEANMLYKEDATTRTTNFVSKQANILVGILRTVNNAIEEHKKLIMEKVAAEHAYRNRVHENALMTDQYSKLAFQMNRWSHFRQSLMQSLDMFNSILAYETQADSETSQSIKAKAEATNDISEKEFCSVCLLSEPAHKLLMHQCNRCFIRVHYKCYVVYKTLVGDQVNLDVKPEGTTNEWYCDPCEYEILMNANSKSALCNNAVCCVCYSSGGALKRVSEVAGKRQQSMLPIKWIHLHCVALLMPRVICHDWAALNKWELRNVKFTTGEKCMICLVNGGIMLHCAERDCHVKFHTTCAWIGGAYVTESPFHNSTEIEGGRKMFTPNAELFPTLALRVYCIKHTVERFSEK</sequence>
<accession>A0A9W5TAR1</accession>